<evidence type="ECO:0000313" key="2">
    <source>
        <dbReference type="Proteomes" id="UP000054560"/>
    </source>
</evidence>
<reference evidence="1 2" key="1">
    <citation type="submission" date="2011-02" db="EMBL/GenBank/DDBJ databases">
        <title>The Genome Sequence of Sphaeroforma arctica JP610.</title>
        <authorList>
            <consortium name="The Broad Institute Genome Sequencing Platform"/>
            <person name="Russ C."/>
            <person name="Cuomo C."/>
            <person name="Young S.K."/>
            <person name="Zeng Q."/>
            <person name="Gargeya S."/>
            <person name="Alvarado L."/>
            <person name="Berlin A."/>
            <person name="Chapman S.B."/>
            <person name="Chen Z."/>
            <person name="Freedman E."/>
            <person name="Gellesch M."/>
            <person name="Goldberg J."/>
            <person name="Griggs A."/>
            <person name="Gujja S."/>
            <person name="Heilman E."/>
            <person name="Heiman D."/>
            <person name="Howarth C."/>
            <person name="Mehta T."/>
            <person name="Neiman D."/>
            <person name="Pearson M."/>
            <person name="Roberts A."/>
            <person name="Saif S."/>
            <person name="Shea T."/>
            <person name="Shenoy N."/>
            <person name="Sisk P."/>
            <person name="Stolte C."/>
            <person name="Sykes S."/>
            <person name="White J."/>
            <person name="Yandava C."/>
            <person name="Burger G."/>
            <person name="Gray M.W."/>
            <person name="Holland P.W.H."/>
            <person name="King N."/>
            <person name="Lang F.B.F."/>
            <person name="Roger A.J."/>
            <person name="Ruiz-Trillo I."/>
            <person name="Haas B."/>
            <person name="Nusbaum C."/>
            <person name="Birren B."/>
        </authorList>
    </citation>
    <scope>NUCLEOTIDE SEQUENCE [LARGE SCALE GENOMIC DNA]</scope>
    <source>
        <strain evidence="1 2">JP610</strain>
    </source>
</reference>
<name>A0A0L0EYH4_9EUKA</name>
<proteinExistence type="predicted"/>
<evidence type="ECO:0000313" key="1">
    <source>
        <dbReference type="EMBL" id="KNC69490.1"/>
    </source>
</evidence>
<organism evidence="1 2">
    <name type="scientific">Sphaeroforma arctica JP610</name>
    <dbReference type="NCBI Taxonomy" id="667725"/>
    <lineage>
        <taxon>Eukaryota</taxon>
        <taxon>Ichthyosporea</taxon>
        <taxon>Ichthyophonida</taxon>
        <taxon>Sphaeroforma</taxon>
    </lineage>
</organism>
<dbReference type="AlphaFoldDB" id="A0A0L0EYH4"/>
<dbReference type="GeneID" id="25918502"/>
<protein>
    <submittedName>
        <fullName evidence="1">Uncharacterized protein</fullName>
    </submittedName>
</protein>
<gene>
    <name evidence="1" type="ORF">SARC_17998</name>
</gene>
<feature type="non-terminal residue" evidence="1">
    <location>
        <position position="65"/>
    </location>
</feature>
<dbReference type="Proteomes" id="UP000054560">
    <property type="component" value="Unassembled WGS sequence"/>
</dbReference>
<accession>A0A0L0EYH4</accession>
<dbReference type="RefSeq" id="XP_014143392.1">
    <property type="nucleotide sequence ID" value="XM_014287917.1"/>
</dbReference>
<keyword evidence="2" id="KW-1185">Reference proteome</keyword>
<sequence>MCVITGDISDADVFASVQEVESKLAEKMVPQLSPMVRPFTERKVQQLKTSCCTIEYADDDDTVGQ</sequence>
<dbReference type="EMBL" id="KQ254760">
    <property type="protein sequence ID" value="KNC69490.1"/>
    <property type="molecule type" value="Genomic_DNA"/>
</dbReference>